<evidence type="ECO:0000256" key="1">
    <source>
        <dbReference type="ARBA" id="ARBA00006817"/>
    </source>
</evidence>
<reference evidence="3 4" key="1">
    <citation type="submission" date="2017-07" db="EMBL/GenBank/DDBJ databases">
        <title>Amycolatopsis antarcticus sp. nov., isolated from the surface of an Antarcticus brown macroalga.</title>
        <authorList>
            <person name="Wang J."/>
            <person name="Leiva S."/>
            <person name="Huang J."/>
            <person name="Huang Y."/>
        </authorList>
    </citation>
    <scope>NUCLEOTIDE SEQUENCE [LARGE SCALE GENOMIC DNA]</scope>
    <source>
        <strain evidence="3 4">AU-G6</strain>
    </source>
</reference>
<comment type="similarity">
    <text evidence="1">Belongs to the AHA1 family.</text>
</comment>
<sequence>MTASTETTVRQEITVAVPVERAFAVFTEQFDRIKPREQNLLAVPIVETVFETRVGGSVYDRGEDGSVCRWARVLVFEPPQRFVISWDLTPQWQIETDPDRCSEVEVRFLADGPNRTRVELEHRHLDRHGAGWQGAREGVADDRGWPLYLRRFADLAASA</sequence>
<dbReference type="SUPFAM" id="SSF55961">
    <property type="entry name" value="Bet v1-like"/>
    <property type="match status" value="1"/>
</dbReference>
<proteinExistence type="inferred from homology"/>
<gene>
    <name evidence="3" type="ORF">CFN78_23545</name>
</gene>
<evidence type="ECO:0000313" key="4">
    <source>
        <dbReference type="Proteomes" id="UP000242444"/>
    </source>
</evidence>
<dbReference type="EMBL" id="NKYE01000018">
    <property type="protein sequence ID" value="OZM70664.1"/>
    <property type="molecule type" value="Genomic_DNA"/>
</dbReference>
<comment type="caution">
    <text evidence="3">The sequence shown here is derived from an EMBL/GenBank/DDBJ whole genome shotgun (WGS) entry which is preliminary data.</text>
</comment>
<protein>
    <submittedName>
        <fullName evidence="3">ATPase</fullName>
    </submittedName>
</protein>
<dbReference type="CDD" id="cd08891">
    <property type="entry name" value="SRPBCC_CalC"/>
    <property type="match status" value="1"/>
</dbReference>
<dbReference type="InParanoid" id="A0A263CWZ4"/>
<organism evidence="3 4">
    <name type="scientific">Amycolatopsis antarctica</name>
    <dbReference type="NCBI Taxonomy" id="1854586"/>
    <lineage>
        <taxon>Bacteria</taxon>
        <taxon>Bacillati</taxon>
        <taxon>Actinomycetota</taxon>
        <taxon>Actinomycetes</taxon>
        <taxon>Pseudonocardiales</taxon>
        <taxon>Pseudonocardiaceae</taxon>
        <taxon>Amycolatopsis</taxon>
    </lineage>
</organism>
<dbReference type="Proteomes" id="UP000242444">
    <property type="component" value="Unassembled WGS sequence"/>
</dbReference>
<accession>A0A263CWZ4</accession>
<dbReference type="InterPro" id="IPR013538">
    <property type="entry name" value="ASHA1/2-like_C"/>
</dbReference>
<dbReference type="Gene3D" id="3.30.530.20">
    <property type="match status" value="1"/>
</dbReference>
<evidence type="ECO:0000313" key="3">
    <source>
        <dbReference type="EMBL" id="OZM70664.1"/>
    </source>
</evidence>
<dbReference type="RefSeq" id="WP_094865073.1">
    <property type="nucleotide sequence ID" value="NZ_NKYE01000018.1"/>
</dbReference>
<feature type="domain" description="Activator of Hsp90 ATPase homologue 1/2-like C-terminal" evidence="2">
    <location>
        <begin position="17"/>
        <end position="155"/>
    </location>
</feature>
<dbReference type="InterPro" id="IPR023393">
    <property type="entry name" value="START-like_dom_sf"/>
</dbReference>
<dbReference type="AlphaFoldDB" id="A0A263CWZ4"/>
<dbReference type="OrthoDB" id="268331at2"/>
<keyword evidence="4" id="KW-1185">Reference proteome</keyword>
<name>A0A263CWZ4_9PSEU</name>
<evidence type="ECO:0000259" key="2">
    <source>
        <dbReference type="Pfam" id="PF08327"/>
    </source>
</evidence>
<dbReference type="Pfam" id="PF08327">
    <property type="entry name" value="AHSA1"/>
    <property type="match status" value="1"/>
</dbReference>